<dbReference type="FunFam" id="3.40.50.880:FF:000010">
    <property type="entry name" value="uncharacterized protein LOC100176842 isoform X2"/>
    <property type="match status" value="1"/>
</dbReference>
<evidence type="ECO:0000256" key="1">
    <source>
        <dbReference type="ARBA" id="ARBA00008345"/>
    </source>
</evidence>
<dbReference type="GO" id="GO:0042823">
    <property type="term" value="P:pyridoxal phosphate biosynthetic process"/>
    <property type="evidence" value="ECO:0007669"/>
    <property type="project" value="UniProtKB-UniRule"/>
</dbReference>
<evidence type="ECO:0000256" key="12">
    <source>
        <dbReference type="PIRSR" id="PIRSR005639-2"/>
    </source>
</evidence>
<dbReference type="NCBIfam" id="TIGR03800">
    <property type="entry name" value="PLP_synth_Pdx2"/>
    <property type="match status" value="1"/>
</dbReference>
<dbReference type="GO" id="GO:0006543">
    <property type="term" value="P:L-glutamine catabolic process"/>
    <property type="evidence" value="ECO:0007669"/>
    <property type="project" value="UniProtKB-UniRule"/>
</dbReference>
<evidence type="ECO:0000256" key="2">
    <source>
        <dbReference type="ARBA" id="ARBA00022801"/>
    </source>
</evidence>
<evidence type="ECO:0000256" key="3">
    <source>
        <dbReference type="ARBA" id="ARBA00022898"/>
    </source>
</evidence>
<dbReference type="InterPro" id="IPR021196">
    <property type="entry name" value="PdxT/SNO_CS"/>
</dbReference>
<feature type="active site" description="Charge relay system" evidence="10 11">
    <location>
        <position position="173"/>
    </location>
</feature>
<comment type="caution">
    <text evidence="13">The sequence shown here is derived from an EMBL/GenBank/DDBJ whole genome shotgun (WGS) entry which is preliminary data.</text>
</comment>
<feature type="binding site" evidence="10 12">
    <location>
        <begin position="137"/>
        <end position="138"/>
    </location>
    <ligand>
        <name>L-glutamine</name>
        <dbReference type="ChEBI" id="CHEBI:58359"/>
    </ligand>
</feature>
<dbReference type="InterPro" id="IPR002161">
    <property type="entry name" value="PdxT/SNO"/>
</dbReference>
<dbReference type="PANTHER" id="PTHR31559:SF0">
    <property type="entry name" value="PYRIDOXAL 5'-PHOSPHATE SYNTHASE SUBUNIT SNO1-RELATED"/>
    <property type="match status" value="1"/>
</dbReference>
<evidence type="ECO:0000256" key="5">
    <source>
        <dbReference type="ARBA" id="ARBA00023239"/>
    </source>
</evidence>
<dbReference type="PIRSF" id="PIRSF005639">
    <property type="entry name" value="Glut_amidoT_SNO"/>
    <property type="match status" value="1"/>
</dbReference>
<dbReference type="EC" id="4.3.3.6" evidence="10"/>
<dbReference type="PROSITE" id="PS51130">
    <property type="entry name" value="PDXT_SNO_2"/>
    <property type="match status" value="1"/>
</dbReference>
<dbReference type="EC" id="3.5.1.2" evidence="10"/>
<feature type="binding site" evidence="10 12">
    <location>
        <begin position="49"/>
        <end position="51"/>
    </location>
    <ligand>
        <name>L-glutamine</name>
        <dbReference type="ChEBI" id="CHEBI:58359"/>
    </ligand>
</feature>
<dbReference type="GO" id="GO:0005829">
    <property type="term" value="C:cytosol"/>
    <property type="evidence" value="ECO:0007669"/>
    <property type="project" value="TreeGrafter"/>
</dbReference>
<evidence type="ECO:0000256" key="4">
    <source>
        <dbReference type="ARBA" id="ARBA00022962"/>
    </source>
</evidence>
<dbReference type="GO" id="GO:0008614">
    <property type="term" value="P:pyridoxine metabolic process"/>
    <property type="evidence" value="ECO:0007669"/>
    <property type="project" value="TreeGrafter"/>
</dbReference>
<dbReference type="EMBL" id="DTIY01000076">
    <property type="protein sequence ID" value="HGY40165.1"/>
    <property type="molecule type" value="Genomic_DNA"/>
</dbReference>
<dbReference type="GO" id="GO:0004359">
    <property type="term" value="F:glutaminase activity"/>
    <property type="evidence" value="ECO:0007669"/>
    <property type="project" value="UniProtKB-UniRule"/>
</dbReference>
<dbReference type="PROSITE" id="PS51273">
    <property type="entry name" value="GATASE_TYPE_1"/>
    <property type="match status" value="1"/>
</dbReference>
<evidence type="ECO:0000256" key="8">
    <source>
        <dbReference type="ARBA" id="ARBA00054599"/>
    </source>
</evidence>
<keyword evidence="3 10" id="KW-0663">Pyridoxal phosphate</keyword>
<evidence type="ECO:0000256" key="10">
    <source>
        <dbReference type="HAMAP-Rule" id="MF_01615"/>
    </source>
</evidence>
<dbReference type="Pfam" id="PF01174">
    <property type="entry name" value="SNO"/>
    <property type="match status" value="1"/>
</dbReference>
<dbReference type="Gene3D" id="3.40.50.880">
    <property type="match status" value="1"/>
</dbReference>
<dbReference type="SUPFAM" id="SSF52317">
    <property type="entry name" value="Class I glutamine amidotransferase-like"/>
    <property type="match status" value="1"/>
</dbReference>
<feature type="active site" description="Charge relay system" evidence="10 11">
    <location>
        <position position="175"/>
    </location>
</feature>
<dbReference type="InterPro" id="IPR029062">
    <property type="entry name" value="Class_I_gatase-like"/>
</dbReference>
<dbReference type="GO" id="GO:0036381">
    <property type="term" value="F:pyridoxal 5'-phosphate synthase (glutamine hydrolysing) activity"/>
    <property type="evidence" value="ECO:0007669"/>
    <property type="project" value="UniProtKB-UniRule"/>
</dbReference>
<comment type="pathway">
    <text evidence="10">Cofactor biosynthesis; pyridoxal 5'-phosphate biosynthesis.</text>
</comment>
<keyword evidence="4 10" id="KW-0315">Glutamine amidotransferase</keyword>
<dbReference type="CDD" id="cd01749">
    <property type="entry name" value="GATase1_PB"/>
    <property type="match status" value="1"/>
</dbReference>
<feature type="active site" description="Nucleophile" evidence="10 11">
    <location>
        <position position="81"/>
    </location>
</feature>
<dbReference type="UniPathway" id="UPA00245"/>
<gene>
    <name evidence="10 13" type="primary">pdxT</name>
    <name evidence="13" type="ORF">ENW11_10225</name>
</gene>
<dbReference type="AlphaFoldDB" id="A0A7V4TL78"/>
<feature type="binding site" evidence="10 12">
    <location>
        <position position="108"/>
    </location>
    <ligand>
        <name>L-glutamine</name>
        <dbReference type="ChEBI" id="CHEBI:58359"/>
    </ligand>
</feature>
<dbReference type="GO" id="GO:1903600">
    <property type="term" value="C:glutaminase complex"/>
    <property type="evidence" value="ECO:0007669"/>
    <property type="project" value="TreeGrafter"/>
</dbReference>
<comment type="catalytic activity">
    <reaction evidence="7 10">
        <text>L-glutamine + H2O = L-glutamate + NH4(+)</text>
        <dbReference type="Rhea" id="RHEA:15889"/>
        <dbReference type="ChEBI" id="CHEBI:15377"/>
        <dbReference type="ChEBI" id="CHEBI:28938"/>
        <dbReference type="ChEBI" id="CHEBI:29985"/>
        <dbReference type="ChEBI" id="CHEBI:58359"/>
        <dbReference type="EC" id="3.5.1.2"/>
    </reaction>
</comment>
<evidence type="ECO:0000256" key="11">
    <source>
        <dbReference type="PIRSR" id="PIRSR005639-1"/>
    </source>
</evidence>
<evidence type="ECO:0000256" key="7">
    <source>
        <dbReference type="ARBA" id="ARBA00049534"/>
    </source>
</evidence>
<accession>A0A7V4TL78</accession>
<keyword evidence="5 10" id="KW-0456">Lyase</keyword>
<dbReference type="HAMAP" id="MF_01615">
    <property type="entry name" value="PdxT"/>
    <property type="match status" value="1"/>
</dbReference>
<protein>
    <recommendedName>
        <fullName evidence="10">Pyridoxal 5'-phosphate synthase subunit PdxT</fullName>
        <ecNumber evidence="10">4.3.3.6</ecNumber>
    </recommendedName>
    <alternativeName>
        <fullName evidence="10">Pdx2</fullName>
    </alternativeName>
    <alternativeName>
        <fullName evidence="10">Pyridoxal 5'-phosphate synthase glutaminase subunit</fullName>
        <ecNumber evidence="10">3.5.1.2</ecNumber>
    </alternativeName>
</protein>
<keyword evidence="2 10" id="KW-0378">Hydrolase</keyword>
<comment type="subunit">
    <text evidence="9 10">In the presence of PdxS, forms a dodecamer of heterodimers. Only shows activity in the heterodimer.</text>
</comment>
<evidence type="ECO:0000256" key="9">
    <source>
        <dbReference type="ARBA" id="ARBA00064749"/>
    </source>
</evidence>
<organism evidence="13">
    <name type="scientific">Candidatus Caldatribacterium saccharofermentans</name>
    <dbReference type="NCBI Taxonomy" id="1454753"/>
    <lineage>
        <taxon>Bacteria</taxon>
        <taxon>Pseudomonadati</taxon>
        <taxon>Atribacterota</taxon>
        <taxon>Atribacteria</taxon>
        <taxon>Atribacterales</taxon>
        <taxon>Candidatus Caldatribacteriaceae</taxon>
        <taxon>Candidatus Caldatribacterium</taxon>
    </lineage>
</organism>
<proteinExistence type="inferred from homology"/>
<evidence type="ECO:0000313" key="13">
    <source>
        <dbReference type="EMBL" id="HGY40165.1"/>
    </source>
</evidence>
<comment type="function">
    <text evidence="8 10">Catalyzes the hydrolysis of glutamine to glutamate and ammonia as part of the biosynthesis of pyridoxal 5'-phosphate. The resulting ammonia molecule is channeled to the active site of PdxS.</text>
</comment>
<reference evidence="13" key="1">
    <citation type="journal article" date="2020" name="mSystems">
        <title>Genome- and Community-Level Interaction Insights into Carbon Utilization and Element Cycling Functions of Hydrothermarchaeota in Hydrothermal Sediment.</title>
        <authorList>
            <person name="Zhou Z."/>
            <person name="Liu Y."/>
            <person name="Xu W."/>
            <person name="Pan J."/>
            <person name="Luo Z.H."/>
            <person name="Li M."/>
        </authorList>
    </citation>
    <scope>NUCLEOTIDE SEQUENCE [LARGE SCALE GENOMIC DNA]</scope>
    <source>
        <strain evidence="13">SpSt-82</strain>
    </source>
</reference>
<dbReference type="PROSITE" id="PS01236">
    <property type="entry name" value="PDXT_SNO_1"/>
    <property type="match status" value="1"/>
</dbReference>
<comment type="similarity">
    <text evidence="1 10">Belongs to the glutaminase PdxT/SNO family.</text>
</comment>
<name>A0A7V4TL78_9BACT</name>
<comment type="catalytic activity">
    <reaction evidence="6 10">
        <text>aldehydo-D-ribose 5-phosphate + D-glyceraldehyde 3-phosphate + L-glutamine = pyridoxal 5'-phosphate + L-glutamate + phosphate + 3 H2O + H(+)</text>
        <dbReference type="Rhea" id="RHEA:31507"/>
        <dbReference type="ChEBI" id="CHEBI:15377"/>
        <dbReference type="ChEBI" id="CHEBI:15378"/>
        <dbReference type="ChEBI" id="CHEBI:29985"/>
        <dbReference type="ChEBI" id="CHEBI:43474"/>
        <dbReference type="ChEBI" id="CHEBI:58273"/>
        <dbReference type="ChEBI" id="CHEBI:58359"/>
        <dbReference type="ChEBI" id="CHEBI:59776"/>
        <dbReference type="ChEBI" id="CHEBI:597326"/>
        <dbReference type="EC" id="4.3.3.6"/>
    </reaction>
</comment>
<sequence>MVMVEVGILGFQGSVEEHERIFQRLGVKTRRIRYARDLEGVNAIVFPGGESTTIGIFLQNGDLVQPLREALIQGMPALATCAGTILLAQEIEGKHFTSLGVLPIRVRRNAYGRQRESFVAPLTLAFDPSRPFPGVFIRAPRIETAGPEVYFLSSFDGQPVMVQYGAILGCTFHPELTEDTRVHEYFLGVVSSRKPRV</sequence>
<dbReference type="PANTHER" id="PTHR31559">
    <property type="entry name" value="PYRIDOXAL 5'-PHOSPHATE SYNTHASE SUBUNIT SNO"/>
    <property type="match status" value="1"/>
</dbReference>
<evidence type="ECO:0000256" key="6">
    <source>
        <dbReference type="ARBA" id="ARBA00047992"/>
    </source>
</evidence>